<dbReference type="AlphaFoldDB" id="A0A9Q1J401"/>
<sequence length="577" mass="66184">MQQNLPPAEETEWTILDLFLDNSLTDDDLYEEIEDPDYVPATPTMTTGTNLTSEPESDVEPAAPEPTVAVEVNREAAASACPPPLREPCGPKCRRRCTAKISEERRRDIWRKYWDMAYTEKRSWMFHTVTQLPTKKVTGGTQSRCSRSFVYWLQDHNSVPQQVCKPFFLSTLGYHPKNDSLVITMMGKSITTHLAPPKDQRGKHAPKNKLSLEPLNEHIESFNPSVSHYRREHAPHRRYLPSDISIKLMYADYVEKGNICSYETYCKAVKEKNISFAKLGEEECEECLLQDQHVKGDHNGDGDVMDCLQCQRWCEHKISAVESRKHYQADAEKDWPEGTSVRSVDLQKIIMLPRMPGEITSAYVTALEKERDVHHSIFWVDNCSAQNKNWCLLSSLVCLVNSDTTSKEDVTLKYFERGHTFMGADSFQHGVEQEMKNRLGGVVYDFEDFVSVVASSNSRKVEVVEMRNADVWNWRNGHSSVKTKKAPKLAEMSEIQLRHGSRSLFFKLSHADAHFTELDFLQKKFQLKMPTALRPQDRGVEEAKKSDIITKLCPLMPPNRRVFWCSLPVSNIVEDEE</sequence>
<dbReference type="PANTHER" id="PTHR10773:SF19">
    <property type="match status" value="1"/>
</dbReference>
<name>A0A9Q1J401_SYNKA</name>
<dbReference type="PANTHER" id="PTHR10773">
    <property type="entry name" value="DNA-DIRECTED RNA POLYMERASES I, II, AND III SUBUNIT RPABC2"/>
    <property type="match status" value="1"/>
</dbReference>
<feature type="compositionally biased region" description="Polar residues" evidence="1">
    <location>
        <begin position="43"/>
        <end position="54"/>
    </location>
</feature>
<proteinExistence type="predicted"/>
<evidence type="ECO:0000313" key="3">
    <source>
        <dbReference type="Proteomes" id="UP001152622"/>
    </source>
</evidence>
<comment type="caution">
    <text evidence="2">The sequence shown here is derived from an EMBL/GenBank/DDBJ whole genome shotgun (WGS) entry which is preliminary data.</text>
</comment>
<protein>
    <submittedName>
        <fullName evidence="2">Uncharacterized protein</fullName>
    </submittedName>
</protein>
<evidence type="ECO:0000313" key="2">
    <source>
        <dbReference type="EMBL" id="KAJ8364805.1"/>
    </source>
</evidence>
<feature type="region of interest" description="Disordered" evidence="1">
    <location>
        <begin position="37"/>
        <end position="61"/>
    </location>
</feature>
<dbReference type="Proteomes" id="UP001152622">
    <property type="component" value="Chromosome 4"/>
</dbReference>
<reference evidence="2" key="1">
    <citation type="journal article" date="2023" name="Science">
        <title>Genome structures resolve the early diversification of teleost fishes.</title>
        <authorList>
            <person name="Parey E."/>
            <person name="Louis A."/>
            <person name="Montfort J."/>
            <person name="Bouchez O."/>
            <person name="Roques C."/>
            <person name="Iampietro C."/>
            <person name="Lluch J."/>
            <person name="Castinel A."/>
            <person name="Donnadieu C."/>
            <person name="Desvignes T."/>
            <person name="Floi Bucao C."/>
            <person name="Jouanno E."/>
            <person name="Wen M."/>
            <person name="Mejri S."/>
            <person name="Dirks R."/>
            <person name="Jansen H."/>
            <person name="Henkel C."/>
            <person name="Chen W.J."/>
            <person name="Zahm M."/>
            <person name="Cabau C."/>
            <person name="Klopp C."/>
            <person name="Thompson A.W."/>
            <person name="Robinson-Rechavi M."/>
            <person name="Braasch I."/>
            <person name="Lecointre G."/>
            <person name="Bobe J."/>
            <person name="Postlethwait J.H."/>
            <person name="Berthelot C."/>
            <person name="Roest Crollius H."/>
            <person name="Guiguen Y."/>
        </authorList>
    </citation>
    <scope>NUCLEOTIDE SEQUENCE</scope>
    <source>
        <strain evidence="2">WJC10195</strain>
    </source>
</reference>
<gene>
    <name evidence="2" type="ORF">SKAU_G00136360</name>
</gene>
<dbReference type="EMBL" id="JAINUF010000004">
    <property type="protein sequence ID" value="KAJ8364805.1"/>
    <property type="molecule type" value="Genomic_DNA"/>
</dbReference>
<evidence type="ECO:0000256" key="1">
    <source>
        <dbReference type="SAM" id="MobiDB-lite"/>
    </source>
</evidence>
<accession>A0A9Q1J401</accession>
<organism evidence="2 3">
    <name type="scientific">Synaphobranchus kaupii</name>
    <name type="common">Kaup's arrowtooth eel</name>
    <dbReference type="NCBI Taxonomy" id="118154"/>
    <lineage>
        <taxon>Eukaryota</taxon>
        <taxon>Metazoa</taxon>
        <taxon>Chordata</taxon>
        <taxon>Craniata</taxon>
        <taxon>Vertebrata</taxon>
        <taxon>Euteleostomi</taxon>
        <taxon>Actinopterygii</taxon>
        <taxon>Neopterygii</taxon>
        <taxon>Teleostei</taxon>
        <taxon>Anguilliformes</taxon>
        <taxon>Synaphobranchidae</taxon>
        <taxon>Synaphobranchus</taxon>
    </lineage>
</organism>
<dbReference type="OrthoDB" id="8859298at2759"/>
<keyword evidence="3" id="KW-1185">Reference proteome</keyword>